<dbReference type="GO" id="GO:0047617">
    <property type="term" value="F:fatty acyl-CoA hydrolase activity"/>
    <property type="evidence" value="ECO:0007669"/>
    <property type="project" value="TreeGrafter"/>
</dbReference>
<reference evidence="3" key="1">
    <citation type="journal article" date="2020" name="mSystems">
        <title>Genome- and Community-Level Interaction Insights into Carbon Utilization and Element Cycling Functions of Hydrothermarchaeota in Hydrothermal Sediment.</title>
        <authorList>
            <person name="Zhou Z."/>
            <person name="Liu Y."/>
            <person name="Xu W."/>
            <person name="Pan J."/>
            <person name="Luo Z.H."/>
            <person name="Li M."/>
        </authorList>
    </citation>
    <scope>NUCLEOTIDE SEQUENCE [LARGE SCALE GENOMIC DNA]</scope>
    <source>
        <strain evidence="3">SpSt-456</strain>
    </source>
</reference>
<dbReference type="Gene3D" id="3.10.129.10">
    <property type="entry name" value="Hotdog Thioesterase"/>
    <property type="match status" value="1"/>
</dbReference>
<dbReference type="CDD" id="cd00586">
    <property type="entry name" value="4HBT"/>
    <property type="match status" value="1"/>
</dbReference>
<keyword evidence="2" id="KW-0378">Hydrolase</keyword>
<comment type="caution">
    <text evidence="3">The sequence shown here is derived from an EMBL/GenBank/DDBJ whole genome shotgun (WGS) entry which is preliminary data.</text>
</comment>
<name>A0A831ZSV2_9BACT</name>
<dbReference type="Pfam" id="PF13279">
    <property type="entry name" value="4HBT_2"/>
    <property type="match status" value="1"/>
</dbReference>
<dbReference type="EMBL" id="DSTK01000035">
    <property type="protein sequence ID" value="HFK97979.1"/>
    <property type="molecule type" value="Genomic_DNA"/>
</dbReference>
<sequence>MHELLDGFPVVIELPVVWGEMDAFRHVNNVVFFRYFETARIAYFVKMNYMKIMEETGIGPILASTQCRYRFPLTYPDTISVGARVPAVQEDRFTMEYRIVSHRHHRIAAEGDALVVSYDYRKNTKAPLPEAVRQHILRVEGRSEAAAASAAENPQ</sequence>
<dbReference type="PANTHER" id="PTHR31793:SF27">
    <property type="entry name" value="NOVEL THIOESTERASE SUPERFAMILY DOMAIN AND SAPOSIN A-TYPE DOMAIN CONTAINING PROTEIN (0610012H03RIK)"/>
    <property type="match status" value="1"/>
</dbReference>
<dbReference type="SUPFAM" id="SSF54637">
    <property type="entry name" value="Thioesterase/thiol ester dehydrase-isomerase"/>
    <property type="match status" value="1"/>
</dbReference>
<comment type="similarity">
    <text evidence="1">Belongs to the 4-hydroxybenzoyl-CoA thioesterase family.</text>
</comment>
<accession>A0A831ZSV2</accession>
<gene>
    <name evidence="3" type="ORF">ENS06_11760</name>
</gene>
<dbReference type="InterPro" id="IPR050563">
    <property type="entry name" value="4-hydroxybenzoyl-CoA_TE"/>
</dbReference>
<dbReference type="AlphaFoldDB" id="A0A831ZSV2"/>
<evidence type="ECO:0000256" key="2">
    <source>
        <dbReference type="ARBA" id="ARBA00022801"/>
    </source>
</evidence>
<proteinExistence type="inferred from homology"/>
<protein>
    <submittedName>
        <fullName evidence="3">Acyl-CoA thioesterase</fullName>
    </submittedName>
</protein>
<dbReference type="InterPro" id="IPR029069">
    <property type="entry name" value="HotDog_dom_sf"/>
</dbReference>
<dbReference type="PANTHER" id="PTHR31793">
    <property type="entry name" value="4-HYDROXYBENZOYL-COA THIOESTERASE FAMILY MEMBER"/>
    <property type="match status" value="1"/>
</dbReference>
<evidence type="ECO:0000256" key="1">
    <source>
        <dbReference type="ARBA" id="ARBA00005953"/>
    </source>
</evidence>
<organism evidence="3">
    <name type="scientific">Desulfacinum infernum</name>
    <dbReference type="NCBI Taxonomy" id="35837"/>
    <lineage>
        <taxon>Bacteria</taxon>
        <taxon>Pseudomonadati</taxon>
        <taxon>Thermodesulfobacteriota</taxon>
        <taxon>Syntrophobacteria</taxon>
        <taxon>Syntrophobacterales</taxon>
        <taxon>Syntrophobacteraceae</taxon>
        <taxon>Desulfacinum</taxon>
    </lineage>
</organism>
<evidence type="ECO:0000313" key="3">
    <source>
        <dbReference type="EMBL" id="HFK97979.1"/>
    </source>
</evidence>